<keyword evidence="9" id="KW-1185">Reference proteome</keyword>
<feature type="active site" description="Proton acceptor" evidence="5">
    <location>
        <position position="581"/>
    </location>
</feature>
<dbReference type="PANTHER" id="PTHR11552:SF147">
    <property type="entry name" value="CHOLINE DEHYDROGENASE, MITOCHONDRIAL"/>
    <property type="match status" value="1"/>
</dbReference>
<sequence>MGLFSSVTRGCILLSIIIQPQSHVLATLFESFQDAPRTDYDFVILGGGTAGAVIANRLSENEKFQVLLLEAGGPNNGILPIDIPLLPTLIPSQYEWNTTTIPQPGLNNRSVNFPHAFVLGGSSAHNGMIYNRGPKDDWDRYAELTGDEGWSWTSIQPFIAMNERWTSPADNHNTSGQFNPAIHSTTGINAVSLAGFQTLPLDTLSLQAAQELGGIFSFNLDSNSGNPLGISWTQYTIDKGTRSSSASSYLAPQFLHRPNLHVVVNARVSRVLQTGTNDDTPIFHGVEFVHDLDGPFFLVNASKEVIISTGAINTPQVLMNSGIGNSTFLSSIGISPLVDLPSVGQNMSVHPVVQPAWIVNPSENTNDAIFQNQTLRDDLIQKWIQTQEGPLVDSAGVQFVNFRFNDTVLATLGEDPSSGPTAPHAAIGVSRVNPAVSATGKFFSFLALVWSPTSRGSIILNSTAQNFFAPPIIDGGILSSQYDLLAMRETLKTGFTFMSARAWRGYIVSPTEDLAAAMVNDETLDEYIRNTGIPTEHVVGTASMTSADAGHGVVNPDLLVKGVTGLRIADASVLPFVPAGHTQVPVYILAERASALIKEKWQS</sequence>
<evidence type="ECO:0000256" key="3">
    <source>
        <dbReference type="ARBA" id="ARBA00022630"/>
    </source>
</evidence>
<feature type="domain" description="Glucose-methanol-choline oxidoreductase N-terminal" evidence="7">
    <location>
        <begin position="310"/>
        <end position="324"/>
    </location>
</feature>
<comment type="caution">
    <text evidence="8">The sequence shown here is derived from an EMBL/GenBank/DDBJ whole genome shotgun (WGS) entry which is preliminary data.</text>
</comment>
<evidence type="ECO:0000256" key="2">
    <source>
        <dbReference type="ARBA" id="ARBA00010790"/>
    </source>
</evidence>
<keyword evidence="3" id="KW-0285">Flavoprotein</keyword>
<dbReference type="InterPro" id="IPR012132">
    <property type="entry name" value="GMC_OxRdtase"/>
</dbReference>
<dbReference type="AlphaFoldDB" id="A0A9P5UG79"/>
<dbReference type="PANTHER" id="PTHR11552">
    <property type="entry name" value="GLUCOSE-METHANOL-CHOLINE GMC OXIDOREDUCTASE"/>
    <property type="match status" value="1"/>
</dbReference>
<dbReference type="Pfam" id="PF00732">
    <property type="entry name" value="GMC_oxred_N"/>
    <property type="match status" value="1"/>
</dbReference>
<dbReference type="InterPro" id="IPR007867">
    <property type="entry name" value="GMC_OxRtase_C"/>
</dbReference>
<comment type="similarity">
    <text evidence="2">Belongs to the GMC oxidoreductase family.</text>
</comment>
<dbReference type="SUPFAM" id="SSF51905">
    <property type="entry name" value="FAD/NAD(P)-binding domain"/>
    <property type="match status" value="1"/>
</dbReference>
<keyword evidence="4 6" id="KW-0274">FAD</keyword>
<organism evidence="8 9">
    <name type="scientific">Rhodocollybia butyracea</name>
    <dbReference type="NCBI Taxonomy" id="206335"/>
    <lineage>
        <taxon>Eukaryota</taxon>
        <taxon>Fungi</taxon>
        <taxon>Dikarya</taxon>
        <taxon>Basidiomycota</taxon>
        <taxon>Agaricomycotina</taxon>
        <taxon>Agaricomycetes</taxon>
        <taxon>Agaricomycetidae</taxon>
        <taxon>Agaricales</taxon>
        <taxon>Marasmiineae</taxon>
        <taxon>Omphalotaceae</taxon>
        <taxon>Rhodocollybia</taxon>
    </lineage>
</organism>
<evidence type="ECO:0000313" key="9">
    <source>
        <dbReference type="Proteomes" id="UP000772434"/>
    </source>
</evidence>
<dbReference type="Gene3D" id="3.30.560.10">
    <property type="entry name" value="Glucose Oxidase, domain 3"/>
    <property type="match status" value="1"/>
</dbReference>
<evidence type="ECO:0000313" key="8">
    <source>
        <dbReference type="EMBL" id="KAF9078076.1"/>
    </source>
</evidence>
<dbReference type="InterPro" id="IPR036188">
    <property type="entry name" value="FAD/NAD-bd_sf"/>
</dbReference>
<dbReference type="SUPFAM" id="SSF54373">
    <property type="entry name" value="FAD-linked reductases, C-terminal domain"/>
    <property type="match status" value="1"/>
</dbReference>
<dbReference type="PROSITE" id="PS00624">
    <property type="entry name" value="GMC_OXRED_2"/>
    <property type="match status" value="1"/>
</dbReference>
<evidence type="ECO:0000256" key="5">
    <source>
        <dbReference type="PIRSR" id="PIRSR000137-1"/>
    </source>
</evidence>
<proteinExistence type="inferred from homology"/>
<accession>A0A9P5UG79</accession>
<reference evidence="8" key="1">
    <citation type="submission" date="2020-11" db="EMBL/GenBank/DDBJ databases">
        <authorList>
            <consortium name="DOE Joint Genome Institute"/>
            <person name="Ahrendt S."/>
            <person name="Riley R."/>
            <person name="Andreopoulos W."/>
            <person name="Labutti K."/>
            <person name="Pangilinan J."/>
            <person name="Ruiz-Duenas F.J."/>
            <person name="Barrasa J.M."/>
            <person name="Sanchez-Garcia M."/>
            <person name="Camarero S."/>
            <person name="Miyauchi S."/>
            <person name="Serrano A."/>
            <person name="Linde D."/>
            <person name="Babiker R."/>
            <person name="Drula E."/>
            <person name="Ayuso-Fernandez I."/>
            <person name="Pacheco R."/>
            <person name="Padilla G."/>
            <person name="Ferreira P."/>
            <person name="Barriuso J."/>
            <person name="Kellner H."/>
            <person name="Castanera R."/>
            <person name="Alfaro M."/>
            <person name="Ramirez L."/>
            <person name="Pisabarro A.G."/>
            <person name="Kuo A."/>
            <person name="Tritt A."/>
            <person name="Lipzen A."/>
            <person name="He G."/>
            <person name="Yan M."/>
            <person name="Ng V."/>
            <person name="Cullen D."/>
            <person name="Martin F."/>
            <person name="Rosso M.-N."/>
            <person name="Henrissat B."/>
            <person name="Hibbett D."/>
            <person name="Martinez A.T."/>
            <person name="Grigoriev I.V."/>
        </authorList>
    </citation>
    <scope>NUCLEOTIDE SEQUENCE</scope>
    <source>
        <strain evidence="8">AH 40177</strain>
    </source>
</reference>
<dbReference type="EMBL" id="JADNRY010000002">
    <property type="protein sequence ID" value="KAF9078076.1"/>
    <property type="molecule type" value="Genomic_DNA"/>
</dbReference>
<evidence type="ECO:0000259" key="7">
    <source>
        <dbReference type="PROSITE" id="PS00624"/>
    </source>
</evidence>
<protein>
    <submittedName>
        <fullName evidence="8">Alcohol oxidase</fullName>
    </submittedName>
</protein>
<dbReference type="Pfam" id="PF05199">
    <property type="entry name" value="GMC_oxred_C"/>
    <property type="match status" value="1"/>
</dbReference>
<gene>
    <name evidence="8" type="ORF">BDP27DRAFT_1310722</name>
</gene>
<dbReference type="GO" id="GO:0050660">
    <property type="term" value="F:flavin adenine dinucleotide binding"/>
    <property type="evidence" value="ECO:0007669"/>
    <property type="project" value="InterPro"/>
</dbReference>
<dbReference type="Proteomes" id="UP000772434">
    <property type="component" value="Unassembled WGS sequence"/>
</dbReference>
<dbReference type="InterPro" id="IPR000172">
    <property type="entry name" value="GMC_OxRdtase_N"/>
</dbReference>
<feature type="binding site" evidence="6">
    <location>
        <position position="118"/>
    </location>
    <ligand>
        <name>FAD</name>
        <dbReference type="ChEBI" id="CHEBI:57692"/>
    </ligand>
</feature>
<comment type="cofactor">
    <cofactor evidence="1 6">
        <name>FAD</name>
        <dbReference type="ChEBI" id="CHEBI:57692"/>
    </cofactor>
</comment>
<dbReference type="Gene3D" id="3.50.50.60">
    <property type="entry name" value="FAD/NAD(P)-binding domain"/>
    <property type="match status" value="1"/>
</dbReference>
<dbReference type="GO" id="GO:0016614">
    <property type="term" value="F:oxidoreductase activity, acting on CH-OH group of donors"/>
    <property type="evidence" value="ECO:0007669"/>
    <property type="project" value="InterPro"/>
</dbReference>
<feature type="active site" description="Proton donor" evidence="5">
    <location>
        <position position="537"/>
    </location>
</feature>
<dbReference type="OrthoDB" id="269227at2759"/>
<dbReference type="PIRSF" id="PIRSF000137">
    <property type="entry name" value="Alcohol_oxidase"/>
    <property type="match status" value="1"/>
</dbReference>
<evidence type="ECO:0000256" key="1">
    <source>
        <dbReference type="ARBA" id="ARBA00001974"/>
    </source>
</evidence>
<feature type="binding site" evidence="6">
    <location>
        <position position="268"/>
    </location>
    <ligand>
        <name>FAD</name>
        <dbReference type="ChEBI" id="CHEBI:57692"/>
    </ligand>
</feature>
<evidence type="ECO:0000256" key="4">
    <source>
        <dbReference type="ARBA" id="ARBA00022827"/>
    </source>
</evidence>
<name>A0A9P5UG79_9AGAR</name>
<evidence type="ECO:0000256" key="6">
    <source>
        <dbReference type="PIRSR" id="PIRSR000137-2"/>
    </source>
</evidence>